<dbReference type="PANTHER" id="PTHR21180:SF32">
    <property type="entry name" value="ENDONUCLEASE_EXONUCLEASE_PHOSPHATASE FAMILY DOMAIN-CONTAINING PROTEIN 1"/>
    <property type="match status" value="1"/>
</dbReference>
<dbReference type="Gene3D" id="1.10.150.280">
    <property type="entry name" value="AF1531-like domain"/>
    <property type="match status" value="1"/>
</dbReference>
<sequence length="282" mass="28664">MGATVSRMGTLTVTNRRKDLHAVVRQRAATLFDAPLHSPPVLHPPVLHPPVRDPTPPTGSPAPAPAPEAAAQEPPSPVPRPSAVSRLATWLFVRCGVELKTVAALGVVLLAAAGFAVHHFWTGRPHTVAVPPATRAAVPRPSPGPPPAVAAKARLVVDIAGKVRNPGLRKLPSGSRVADALRAAGGAVPGADTSALNLARLLADGEQILVGAPAPLPSGTSPSGPSAPVSLGTATLDQLETLPGVGPVLAQHILDYRARHGGFASIDQLNDVTGIGDPISIA</sequence>
<evidence type="ECO:0000313" key="4">
    <source>
        <dbReference type="Proteomes" id="UP000305778"/>
    </source>
</evidence>
<dbReference type="InterPro" id="IPR010994">
    <property type="entry name" value="RuvA_2-like"/>
</dbReference>
<dbReference type="InterPro" id="IPR051675">
    <property type="entry name" value="Endo/Exo/Phosphatase_dom_1"/>
</dbReference>
<dbReference type="GO" id="GO:0003677">
    <property type="term" value="F:DNA binding"/>
    <property type="evidence" value="ECO:0007669"/>
    <property type="project" value="UniProtKB-KW"/>
</dbReference>
<dbReference type="AlphaFoldDB" id="A0A4U0SZQ0"/>
<name>A0A4U0SZQ0_9ACTN</name>
<evidence type="ECO:0000256" key="1">
    <source>
        <dbReference type="SAM" id="MobiDB-lite"/>
    </source>
</evidence>
<protein>
    <submittedName>
        <fullName evidence="3">ComEA family DNA-binding protein</fullName>
    </submittedName>
</protein>
<proteinExistence type="predicted"/>
<dbReference type="Gene3D" id="3.10.560.10">
    <property type="entry name" value="Outer membrane lipoprotein wza domain like"/>
    <property type="match status" value="1"/>
</dbReference>
<reference evidence="3 4" key="1">
    <citation type="submission" date="2019-04" db="EMBL/GenBank/DDBJ databases">
        <title>Streptomyces oryziradicis sp. nov., a novel actinomycete isolated from rhizosphere soil of rice (Oryza sativa L.).</title>
        <authorList>
            <person name="Li C."/>
        </authorList>
    </citation>
    <scope>NUCLEOTIDE SEQUENCE [LARGE SCALE GENOMIC DNA]</scope>
    <source>
        <strain evidence="3 4">NEAU-C40</strain>
    </source>
</reference>
<gene>
    <name evidence="3" type="ORF">FCI23_00240</name>
</gene>
<dbReference type="InterPro" id="IPR019554">
    <property type="entry name" value="Soluble_ligand-bd"/>
</dbReference>
<dbReference type="Pfam" id="PF10531">
    <property type="entry name" value="SLBB"/>
    <property type="match status" value="1"/>
</dbReference>
<dbReference type="PANTHER" id="PTHR21180">
    <property type="entry name" value="ENDONUCLEASE/EXONUCLEASE/PHOSPHATASE FAMILY DOMAIN-CONTAINING PROTEIN 1"/>
    <property type="match status" value="1"/>
</dbReference>
<dbReference type="OrthoDB" id="9758724at2"/>
<dbReference type="Pfam" id="PF12836">
    <property type="entry name" value="HHH_3"/>
    <property type="match status" value="1"/>
</dbReference>
<dbReference type="Proteomes" id="UP000305778">
    <property type="component" value="Unassembled WGS sequence"/>
</dbReference>
<comment type="caution">
    <text evidence="3">The sequence shown here is derived from an EMBL/GenBank/DDBJ whole genome shotgun (WGS) entry which is preliminary data.</text>
</comment>
<feature type="compositionally biased region" description="Pro residues" evidence="1">
    <location>
        <begin position="43"/>
        <end position="66"/>
    </location>
</feature>
<feature type="domain" description="Soluble ligand binding" evidence="2">
    <location>
        <begin position="156"/>
        <end position="209"/>
    </location>
</feature>
<dbReference type="SUPFAM" id="SSF47781">
    <property type="entry name" value="RuvA domain 2-like"/>
    <property type="match status" value="1"/>
</dbReference>
<evidence type="ECO:0000313" key="3">
    <source>
        <dbReference type="EMBL" id="TKA13527.1"/>
    </source>
</evidence>
<feature type="region of interest" description="Disordered" evidence="1">
    <location>
        <begin position="43"/>
        <end position="80"/>
    </location>
</feature>
<keyword evidence="4" id="KW-1185">Reference proteome</keyword>
<dbReference type="GO" id="GO:0015628">
    <property type="term" value="P:protein secretion by the type II secretion system"/>
    <property type="evidence" value="ECO:0007669"/>
    <property type="project" value="TreeGrafter"/>
</dbReference>
<keyword evidence="3" id="KW-0238">DNA-binding</keyword>
<organism evidence="3 4">
    <name type="scientific">Actinacidiphila oryziradicis</name>
    <dbReference type="NCBI Taxonomy" id="2571141"/>
    <lineage>
        <taxon>Bacteria</taxon>
        <taxon>Bacillati</taxon>
        <taxon>Actinomycetota</taxon>
        <taxon>Actinomycetes</taxon>
        <taxon>Kitasatosporales</taxon>
        <taxon>Streptomycetaceae</taxon>
        <taxon>Actinacidiphila</taxon>
    </lineage>
</organism>
<dbReference type="EMBL" id="SUMC01000001">
    <property type="protein sequence ID" value="TKA13527.1"/>
    <property type="molecule type" value="Genomic_DNA"/>
</dbReference>
<dbReference type="GO" id="GO:0015627">
    <property type="term" value="C:type II protein secretion system complex"/>
    <property type="evidence" value="ECO:0007669"/>
    <property type="project" value="TreeGrafter"/>
</dbReference>
<evidence type="ECO:0000259" key="2">
    <source>
        <dbReference type="Pfam" id="PF10531"/>
    </source>
</evidence>
<accession>A0A4U0SZQ0</accession>